<dbReference type="SUPFAM" id="SSF47384">
    <property type="entry name" value="Homodimeric domain of signal transducing histidine kinase"/>
    <property type="match status" value="1"/>
</dbReference>
<dbReference type="Pfam" id="PF00512">
    <property type="entry name" value="HisKA"/>
    <property type="match status" value="1"/>
</dbReference>
<dbReference type="InterPro" id="IPR015943">
    <property type="entry name" value="WD40/YVTN_repeat-like_dom_sf"/>
</dbReference>
<gene>
    <name evidence="12" type="ORF">H9819_03430</name>
</gene>
<dbReference type="PANTHER" id="PTHR43547">
    <property type="entry name" value="TWO-COMPONENT HISTIDINE KINASE"/>
    <property type="match status" value="1"/>
</dbReference>
<reference evidence="12" key="1">
    <citation type="journal article" date="2021" name="PeerJ">
        <title>Extensive microbial diversity within the chicken gut microbiome revealed by metagenomics and culture.</title>
        <authorList>
            <person name="Gilroy R."/>
            <person name="Ravi A."/>
            <person name="Getino M."/>
            <person name="Pursley I."/>
            <person name="Horton D.L."/>
            <person name="Alikhan N.F."/>
            <person name="Baker D."/>
            <person name="Gharbi K."/>
            <person name="Hall N."/>
            <person name="Watson M."/>
            <person name="Adriaenssens E.M."/>
            <person name="Foster-Nyarko E."/>
            <person name="Jarju S."/>
            <person name="Secka A."/>
            <person name="Antonio M."/>
            <person name="Oren A."/>
            <person name="Chaudhuri R.R."/>
            <person name="La Ragione R."/>
            <person name="Hildebrand F."/>
            <person name="Pallen M.J."/>
        </authorList>
    </citation>
    <scope>NUCLEOTIDE SEQUENCE</scope>
    <source>
        <strain evidence="12">ChiHjej12B11-24981</strain>
    </source>
</reference>
<dbReference type="Gene3D" id="3.30.565.10">
    <property type="entry name" value="Histidine kinase-like ATPase, C-terminal domain"/>
    <property type="match status" value="1"/>
</dbReference>
<dbReference type="Pfam" id="PF07495">
    <property type="entry name" value="Y_Y_Y"/>
    <property type="match status" value="1"/>
</dbReference>
<dbReference type="Gene3D" id="2.60.40.10">
    <property type="entry name" value="Immunoglobulins"/>
    <property type="match status" value="1"/>
</dbReference>
<dbReference type="InterPro" id="IPR036890">
    <property type="entry name" value="HATPase_C_sf"/>
</dbReference>
<dbReference type="Proteomes" id="UP000824023">
    <property type="component" value="Unassembled WGS sequence"/>
</dbReference>
<dbReference type="InterPro" id="IPR018060">
    <property type="entry name" value="HTH_AraC"/>
</dbReference>
<evidence type="ECO:0000313" key="12">
    <source>
        <dbReference type="EMBL" id="HIZ01289.1"/>
    </source>
</evidence>
<dbReference type="EC" id="2.7.13.3" evidence="2"/>
<dbReference type="EMBL" id="DXCK01000051">
    <property type="protein sequence ID" value="HIZ01289.1"/>
    <property type="molecule type" value="Genomic_DNA"/>
</dbReference>
<keyword evidence="5" id="KW-0804">Transcription</keyword>
<keyword evidence="3 6" id="KW-0597">Phosphoprotein</keyword>
<dbReference type="CDD" id="cd00082">
    <property type="entry name" value="HisKA"/>
    <property type="match status" value="1"/>
</dbReference>
<feature type="compositionally biased region" description="Basic and acidic residues" evidence="7">
    <location>
        <begin position="1344"/>
        <end position="1354"/>
    </location>
</feature>
<evidence type="ECO:0000256" key="4">
    <source>
        <dbReference type="ARBA" id="ARBA00023015"/>
    </source>
</evidence>
<dbReference type="InterPro" id="IPR013783">
    <property type="entry name" value="Ig-like_fold"/>
</dbReference>
<dbReference type="InterPro" id="IPR036097">
    <property type="entry name" value="HisK_dim/P_sf"/>
</dbReference>
<evidence type="ECO:0000256" key="6">
    <source>
        <dbReference type="PROSITE-ProRule" id="PRU00169"/>
    </source>
</evidence>
<dbReference type="SUPFAM" id="SSF46689">
    <property type="entry name" value="Homeodomain-like"/>
    <property type="match status" value="1"/>
</dbReference>
<evidence type="ECO:0000256" key="2">
    <source>
        <dbReference type="ARBA" id="ARBA00012438"/>
    </source>
</evidence>
<dbReference type="Pfam" id="PF12833">
    <property type="entry name" value="HTH_18"/>
    <property type="match status" value="1"/>
</dbReference>
<dbReference type="SMART" id="SM00342">
    <property type="entry name" value="HTH_ARAC"/>
    <property type="match status" value="1"/>
</dbReference>
<dbReference type="FunFam" id="1.10.287.130:FF:000034">
    <property type="entry name" value="Two-component system sensor histidine kinase/response regulator"/>
    <property type="match status" value="1"/>
</dbReference>
<evidence type="ECO:0000256" key="3">
    <source>
        <dbReference type="ARBA" id="ARBA00022553"/>
    </source>
</evidence>
<dbReference type="Gene3D" id="1.10.10.60">
    <property type="entry name" value="Homeodomain-like"/>
    <property type="match status" value="1"/>
</dbReference>
<dbReference type="GO" id="GO:0003700">
    <property type="term" value="F:DNA-binding transcription factor activity"/>
    <property type="evidence" value="ECO:0007669"/>
    <property type="project" value="InterPro"/>
</dbReference>
<dbReference type="PROSITE" id="PS50109">
    <property type="entry name" value="HIS_KIN"/>
    <property type="match status" value="1"/>
</dbReference>
<evidence type="ECO:0000256" key="1">
    <source>
        <dbReference type="ARBA" id="ARBA00000085"/>
    </source>
</evidence>
<dbReference type="Gene3D" id="2.130.10.10">
    <property type="entry name" value="YVTN repeat-like/Quinoprotein amine dehydrogenase"/>
    <property type="match status" value="3"/>
</dbReference>
<dbReference type="InterPro" id="IPR011123">
    <property type="entry name" value="Y_Y_Y"/>
</dbReference>
<proteinExistence type="predicted"/>
<dbReference type="SMART" id="SM00388">
    <property type="entry name" value="HisKA"/>
    <property type="match status" value="1"/>
</dbReference>
<dbReference type="SUPFAM" id="SSF63829">
    <property type="entry name" value="Calcium-dependent phosphotriesterase"/>
    <property type="match status" value="2"/>
</dbReference>
<evidence type="ECO:0000313" key="13">
    <source>
        <dbReference type="Proteomes" id="UP000824023"/>
    </source>
</evidence>
<keyword evidence="8" id="KW-0472">Membrane</keyword>
<feature type="domain" description="Histidine kinase" evidence="10">
    <location>
        <begin position="836"/>
        <end position="1052"/>
    </location>
</feature>
<organism evidence="12 13">
    <name type="scientific">Candidatus Bacteroides merdipullorum</name>
    <dbReference type="NCBI Taxonomy" id="2838474"/>
    <lineage>
        <taxon>Bacteria</taxon>
        <taxon>Pseudomonadati</taxon>
        <taxon>Bacteroidota</taxon>
        <taxon>Bacteroidia</taxon>
        <taxon>Bacteroidales</taxon>
        <taxon>Bacteroidaceae</taxon>
        <taxon>Bacteroides</taxon>
    </lineage>
</organism>
<reference evidence="12" key="2">
    <citation type="submission" date="2021-04" db="EMBL/GenBank/DDBJ databases">
        <authorList>
            <person name="Gilroy R."/>
        </authorList>
    </citation>
    <scope>NUCLEOTIDE SEQUENCE</scope>
    <source>
        <strain evidence="12">ChiHjej12B11-24981</strain>
    </source>
</reference>
<feature type="region of interest" description="Disordered" evidence="7">
    <location>
        <begin position="1336"/>
        <end position="1360"/>
    </location>
</feature>
<evidence type="ECO:0000259" key="10">
    <source>
        <dbReference type="PROSITE" id="PS50109"/>
    </source>
</evidence>
<keyword evidence="8" id="KW-1133">Transmembrane helix</keyword>
<dbReference type="Pfam" id="PF02518">
    <property type="entry name" value="HATPase_c"/>
    <property type="match status" value="1"/>
</dbReference>
<dbReference type="CDD" id="cd17574">
    <property type="entry name" value="REC_OmpR"/>
    <property type="match status" value="1"/>
</dbReference>
<dbReference type="InterPro" id="IPR003594">
    <property type="entry name" value="HATPase_dom"/>
</dbReference>
<name>A0A9D2A4N8_9BACE</name>
<feature type="transmembrane region" description="Helical" evidence="8">
    <location>
        <begin position="782"/>
        <end position="804"/>
    </location>
</feature>
<dbReference type="Pfam" id="PF00072">
    <property type="entry name" value="Response_reg"/>
    <property type="match status" value="1"/>
</dbReference>
<dbReference type="PANTHER" id="PTHR43547:SF2">
    <property type="entry name" value="HYBRID SIGNAL TRANSDUCTION HISTIDINE KINASE C"/>
    <property type="match status" value="1"/>
</dbReference>
<sequence>MNNLISIHRFACLCCLCCLLSLKMQGQHIRQLSNRDGLSNSAILSLYQDERGLIWIGSCDGLNVFDGTDVHLYTPNNQAGNLLSGNLINGICSTKKDVLWVQTNYGLDRLDAGQESSLHFANFKDNNFMVESPTSGFFTLKDDGCIYHFDEKTQAFRQLTAPIAPFGRILAMSIDRKECLWVIAQGEQPAQCFQIERTGNETRLTPQPLPAAAQRLKHAFAEEEQIYFVDTTHAFYEYDLNNRKAYFIADLSEAIRERGEISSIVKQGNDYYIGFKSNGLMILRFMPNQKTKYELQDTEIQCGIFCLMKDRFQDIVWIGTDGQGVYMYFNESVSITNTLLNTPLHSINNPVRALYYDHEQTLWVGTKGDGILRIPHYVPDNSLPLSFQRITASGTALSDNSVYCFAPSRRELLWIGTEKGLNYYSYATRRLYPLPVTAGGKSLKYIHDIKELNDTTLWISTVGEGVVKVTLHRGGRPMPLVKSATRKTIDQGKMPSNYFFTSYQENDSLLWFGNRGQGAFCMNVATEEWKSYRFDNIVDSRTANDIFAIYKNPAGYWMGTSSGLLHFPPDRTKVGEAILLSRNTVHGILEDPEGNLWLSTNQGLVRFDPKSRTHYVYNHKNGLGVSEFSDGAFFRDPQSGLLFFGGTNGFVTLKPDFASEQPYMPHIWLQGISIFGKKENINRFLRENNGELALQLKHDQDFFQITFKAIDYINGNNYTYFYKIDEINSQWIGNETSTDIVLSNMTPGKYTLQIKYRNNSNGQESRPQTVIIRILPPWYLTYWAYAAYALLVIGLAAGFVYRVIRRYRRKQLRTIEKINQQKKEEIYESKLRFFTNITHEFCTPLTLIYGPCERILSHQGTDDYIRKYATMIRQNAEKLNSLILELLEFRRLETGNKVLDIQEVPVSESLENTANLFGEMAEQRGIEYKLEIAPGIKWNTDVSCFNKIAGNLLSNAFKYTPGQGQILLSLTGGPVLTLRVSNSGKGIAREDLPKIFDRYKVLDSFEMSGKGSRTGLGLAICKHMATLLKGEITVESVVDGMTTFTVTLPPLPPSEVHLHAPVYQEAYKPVQEDTVIEEKNEAQAFDENKRTVMVIDDETSMLWLVSEIFASKYNVCSFSNAEEAIAELESRQPDLIISDVMMPGTDGLSFAQKLKQNKLWRHIPLILLSALNHEDDRMKGIESGADAYITKPFNIHYLEKMAERLIQREDELKDYYNSVFSSFQVENGKLQNTEDREFMKRLLTLIEENLSSPELSIDMLSQNLGYSPRQFYRKLKDCSGKAPTELIKECRLVVAERLLVAQNLTIEQIMQQTGFTNRGTFYKTFSQRYGIPPLQYRKQQRQQVEQERSDKPDDTDMPAE</sequence>
<dbReference type="GO" id="GO:0043565">
    <property type="term" value="F:sequence-specific DNA binding"/>
    <property type="evidence" value="ECO:0007669"/>
    <property type="project" value="InterPro"/>
</dbReference>
<dbReference type="PRINTS" id="PR00344">
    <property type="entry name" value="BCTRLSENSOR"/>
</dbReference>
<feature type="modified residue" description="4-aspartylphosphate" evidence="6">
    <location>
        <position position="1139"/>
    </location>
</feature>
<dbReference type="Pfam" id="PF07494">
    <property type="entry name" value="Reg_prop"/>
    <property type="match status" value="3"/>
</dbReference>
<comment type="catalytic activity">
    <reaction evidence="1">
        <text>ATP + protein L-histidine = ADP + protein N-phospho-L-histidine.</text>
        <dbReference type="EC" id="2.7.13.3"/>
    </reaction>
</comment>
<dbReference type="InterPro" id="IPR011110">
    <property type="entry name" value="Reg_prop"/>
</dbReference>
<dbReference type="Gene3D" id="1.10.287.130">
    <property type="match status" value="1"/>
</dbReference>
<keyword evidence="4" id="KW-0805">Transcription regulation</keyword>
<feature type="domain" description="Response regulatory" evidence="11">
    <location>
        <begin position="1091"/>
        <end position="1206"/>
    </location>
</feature>
<dbReference type="SUPFAM" id="SSF55874">
    <property type="entry name" value="ATPase domain of HSP90 chaperone/DNA topoisomerase II/histidine kinase"/>
    <property type="match status" value="1"/>
</dbReference>
<evidence type="ECO:0000256" key="8">
    <source>
        <dbReference type="SAM" id="Phobius"/>
    </source>
</evidence>
<dbReference type="PROSITE" id="PS01124">
    <property type="entry name" value="HTH_ARAC_FAMILY_2"/>
    <property type="match status" value="1"/>
</dbReference>
<dbReference type="Gene3D" id="3.40.50.2300">
    <property type="match status" value="1"/>
</dbReference>
<protein>
    <recommendedName>
        <fullName evidence="2">histidine kinase</fullName>
        <ecNumber evidence="2">2.7.13.3</ecNumber>
    </recommendedName>
</protein>
<dbReference type="InterPro" id="IPR004358">
    <property type="entry name" value="Sig_transdc_His_kin-like_C"/>
</dbReference>
<dbReference type="SMART" id="SM00387">
    <property type="entry name" value="HATPase_c"/>
    <property type="match status" value="1"/>
</dbReference>
<comment type="caution">
    <text evidence="12">The sequence shown here is derived from an EMBL/GenBank/DDBJ whole genome shotgun (WGS) entry which is preliminary data.</text>
</comment>
<feature type="domain" description="HTH araC/xylS-type" evidence="9">
    <location>
        <begin position="1240"/>
        <end position="1339"/>
    </location>
</feature>
<dbReference type="SUPFAM" id="SSF52172">
    <property type="entry name" value="CheY-like"/>
    <property type="match status" value="1"/>
</dbReference>
<dbReference type="InterPro" id="IPR001789">
    <property type="entry name" value="Sig_transdc_resp-reg_receiver"/>
</dbReference>
<evidence type="ECO:0000259" key="11">
    <source>
        <dbReference type="PROSITE" id="PS50110"/>
    </source>
</evidence>
<dbReference type="InterPro" id="IPR009057">
    <property type="entry name" value="Homeodomain-like_sf"/>
</dbReference>
<dbReference type="InterPro" id="IPR003661">
    <property type="entry name" value="HisK_dim/P_dom"/>
</dbReference>
<dbReference type="InterPro" id="IPR005467">
    <property type="entry name" value="His_kinase_dom"/>
</dbReference>
<accession>A0A9D2A4N8</accession>
<dbReference type="GO" id="GO:0000155">
    <property type="term" value="F:phosphorelay sensor kinase activity"/>
    <property type="evidence" value="ECO:0007669"/>
    <property type="project" value="InterPro"/>
</dbReference>
<dbReference type="InterPro" id="IPR011006">
    <property type="entry name" value="CheY-like_superfamily"/>
</dbReference>
<keyword evidence="8" id="KW-0812">Transmembrane</keyword>
<evidence type="ECO:0000256" key="5">
    <source>
        <dbReference type="ARBA" id="ARBA00023163"/>
    </source>
</evidence>
<dbReference type="SMART" id="SM00448">
    <property type="entry name" value="REC"/>
    <property type="match status" value="1"/>
</dbReference>
<dbReference type="PROSITE" id="PS50110">
    <property type="entry name" value="RESPONSE_REGULATORY"/>
    <property type="match status" value="1"/>
</dbReference>
<evidence type="ECO:0000256" key="7">
    <source>
        <dbReference type="SAM" id="MobiDB-lite"/>
    </source>
</evidence>
<evidence type="ECO:0000259" key="9">
    <source>
        <dbReference type="PROSITE" id="PS01124"/>
    </source>
</evidence>